<name>A0A0P7IJN5_9RHOB</name>
<dbReference type="EMBL" id="LKBA01000004">
    <property type="protein sequence ID" value="KPN64156.1"/>
    <property type="molecule type" value="Genomic_DNA"/>
</dbReference>
<proteinExistence type="inferred from homology"/>
<dbReference type="PANTHER" id="PTHR43546:SF3">
    <property type="entry name" value="UPF0173 METAL-DEPENDENT HYDROLASE MJ1163"/>
    <property type="match status" value="1"/>
</dbReference>
<dbReference type="InterPro" id="IPR050114">
    <property type="entry name" value="UPF0173_UPF0282_UlaG_hydrolase"/>
</dbReference>
<dbReference type="NCBIfam" id="NF001911">
    <property type="entry name" value="PRK00685.1"/>
    <property type="match status" value="1"/>
</dbReference>
<dbReference type="SMART" id="SM00849">
    <property type="entry name" value="Lactamase_B"/>
    <property type="match status" value="1"/>
</dbReference>
<feature type="domain" description="Metallo-beta-lactamase" evidence="3">
    <location>
        <begin position="7"/>
        <end position="196"/>
    </location>
</feature>
<dbReference type="GO" id="GO:0016787">
    <property type="term" value="F:hydrolase activity"/>
    <property type="evidence" value="ECO:0007669"/>
    <property type="project" value="UniProtKB-UniRule"/>
</dbReference>
<evidence type="ECO:0000313" key="5">
    <source>
        <dbReference type="Proteomes" id="UP000050471"/>
    </source>
</evidence>
<dbReference type="AlphaFoldDB" id="A0A0P7IJN5"/>
<evidence type="ECO:0000259" key="3">
    <source>
        <dbReference type="SMART" id="SM00849"/>
    </source>
</evidence>
<dbReference type="HAMAP" id="MF_00457">
    <property type="entry name" value="UPF0173"/>
    <property type="match status" value="1"/>
</dbReference>
<organism evidence="4 5">
    <name type="scientific">Aliiroseovarius crassostreae</name>
    <dbReference type="NCBI Taxonomy" id="154981"/>
    <lineage>
        <taxon>Bacteria</taxon>
        <taxon>Pseudomonadati</taxon>
        <taxon>Pseudomonadota</taxon>
        <taxon>Alphaproteobacteria</taxon>
        <taxon>Rhodobacterales</taxon>
        <taxon>Paracoccaceae</taxon>
        <taxon>Aliiroseovarius</taxon>
    </lineage>
</organism>
<sequence>MKITWLGHSGFRIEIEKAVLLVDPWLTGNPIFPEERRAEALAGATHVLLTHGHGDHTGDTLDICRELGIPCVGIYDLMNWWEGKHEISVVGVNKGGTVDLGGAKVTMVNAAHSSSMAGANGPIYTGAEAGYMIQGEGRVIYLSGDTDIMADMEWMGDLHRPDIGILCAGGHFTMDMTRAAYAARRYFNFQTVIPCHYRTFPLLEQSADALRDGLPGVDVIEPEVLEPITL</sequence>
<dbReference type="SUPFAM" id="SSF56281">
    <property type="entry name" value="Metallo-hydrolase/oxidoreductase"/>
    <property type="match status" value="1"/>
</dbReference>
<comment type="caution">
    <text evidence="4">The sequence shown here is derived from an EMBL/GenBank/DDBJ whole genome shotgun (WGS) entry which is preliminary data.</text>
</comment>
<dbReference type="OrthoDB" id="9789133at2"/>
<dbReference type="Gene3D" id="3.60.15.10">
    <property type="entry name" value="Ribonuclease Z/Hydroxyacylglutathione hydrolase-like"/>
    <property type="match status" value="1"/>
</dbReference>
<protein>
    <recommendedName>
        <fullName evidence="2">UPF0173 metal-dependent hydrolase AKJ29_16020</fullName>
    </recommendedName>
</protein>
<comment type="similarity">
    <text evidence="2">Belongs to the UPF0173 family.</text>
</comment>
<keyword evidence="1 2" id="KW-0378">Hydrolase</keyword>
<dbReference type="RefSeq" id="WP_055188127.1">
    <property type="nucleotide sequence ID" value="NZ_FPBS01000001.1"/>
</dbReference>
<evidence type="ECO:0000313" key="4">
    <source>
        <dbReference type="EMBL" id="KPN64156.1"/>
    </source>
</evidence>
<evidence type="ECO:0000256" key="1">
    <source>
        <dbReference type="ARBA" id="ARBA00022801"/>
    </source>
</evidence>
<gene>
    <name evidence="4" type="ORF">AKJ29_16020</name>
</gene>
<dbReference type="InterPro" id="IPR036866">
    <property type="entry name" value="RibonucZ/Hydroxyglut_hydro"/>
</dbReference>
<dbReference type="Proteomes" id="UP000050471">
    <property type="component" value="Unassembled WGS sequence"/>
</dbReference>
<dbReference type="PANTHER" id="PTHR43546">
    <property type="entry name" value="UPF0173 METAL-DEPENDENT HYDROLASE MJ1163-RELATED"/>
    <property type="match status" value="1"/>
</dbReference>
<dbReference type="InterPro" id="IPR022877">
    <property type="entry name" value="UPF0173"/>
</dbReference>
<accession>A0A0P7IJN5</accession>
<keyword evidence="5" id="KW-1185">Reference proteome</keyword>
<dbReference type="STRING" id="154981.AKJ29_16020"/>
<dbReference type="InterPro" id="IPR001279">
    <property type="entry name" value="Metallo-B-lactamas"/>
</dbReference>
<evidence type="ECO:0000256" key="2">
    <source>
        <dbReference type="HAMAP-Rule" id="MF_00457"/>
    </source>
</evidence>
<dbReference type="Pfam" id="PF12706">
    <property type="entry name" value="Lactamase_B_2"/>
    <property type="match status" value="1"/>
</dbReference>
<reference evidence="4 5" key="1">
    <citation type="submission" date="2015-09" db="EMBL/GenBank/DDBJ databases">
        <title>Draft genome sequence of Aliiroseovarius crassostreae CV919-312TSm, the causative agent of Roseovarius Oyster Disease (formerly Juvenile Oyster Disease).</title>
        <authorList>
            <person name="Kessner L."/>
            <person name="Spinard E."/>
            <person name="Nelson D."/>
        </authorList>
    </citation>
    <scope>NUCLEOTIDE SEQUENCE [LARGE SCALE GENOMIC DNA]</scope>
    <source>
        <strain evidence="4 5">CV919-312</strain>
    </source>
</reference>